<dbReference type="EMBL" id="JABBGA010000013">
    <property type="protein sequence ID" value="NML27164.1"/>
    <property type="molecule type" value="Genomic_DNA"/>
</dbReference>
<organism evidence="1 2">
    <name type="scientific">Zoogloea dura</name>
    <dbReference type="NCBI Taxonomy" id="2728840"/>
    <lineage>
        <taxon>Bacteria</taxon>
        <taxon>Pseudomonadati</taxon>
        <taxon>Pseudomonadota</taxon>
        <taxon>Betaproteobacteria</taxon>
        <taxon>Rhodocyclales</taxon>
        <taxon>Zoogloeaceae</taxon>
        <taxon>Zoogloea</taxon>
    </lineage>
</organism>
<dbReference type="InterPro" id="IPR018721">
    <property type="entry name" value="DUF2252"/>
</dbReference>
<evidence type="ECO:0000313" key="2">
    <source>
        <dbReference type="Proteomes" id="UP000580043"/>
    </source>
</evidence>
<dbReference type="Proteomes" id="UP000580043">
    <property type="component" value="Unassembled WGS sequence"/>
</dbReference>
<sequence length="399" mass="43785">MIDVVSEIQTFNAGRDPDRLRLKFKGMRESPFVFLRGTCHLFYRRLPALDLFSDAPPVWSCGDLHLQNFGSYKGDNRLVYFDLNDFDEGVLAPASLDLVRFLSSVLIGAATLGVGGREARALGDAFIDAYRATLQSGRATWVERDTASGLIHELLAGLHGRLRPAFLDGRTVLKGKRRQLRLDNGKALPVTDTQRERVTRLIEGLADTQADPRAFEVLDVARRIAGNGSLGVDRYVILVRGKGSPDGNELLDLKAALPSSLLPALSVKQPAWPSEAARVVAIQRRMQAVPMAFLEPVCFRKRSYVLRALQPTEDRVSLDAARSGLAALEGAVGAMGTIVASAQLRSSGRDGSAIADALIEFGQSRWRKDLRAAAETCSSRLLKDWKTYCEAFDDGVFLR</sequence>
<dbReference type="PANTHER" id="PTHR39441">
    <property type="entry name" value="DUF2252 DOMAIN-CONTAINING PROTEIN"/>
    <property type="match status" value="1"/>
</dbReference>
<protein>
    <submittedName>
        <fullName evidence="1">DUF2252 family protein</fullName>
    </submittedName>
</protein>
<comment type="caution">
    <text evidence="1">The sequence shown here is derived from an EMBL/GenBank/DDBJ whole genome shotgun (WGS) entry which is preliminary data.</text>
</comment>
<dbReference type="PANTHER" id="PTHR39441:SF1">
    <property type="entry name" value="DUF2252 DOMAIN-CONTAINING PROTEIN"/>
    <property type="match status" value="1"/>
</dbReference>
<dbReference type="Pfam" id="PF10009">
    <property type="entry name" value="DUF2252"/>
    <property type="match status" value="1"/>
</dbReference>
<dbReference type="RefSeq" id="WP_169146704.1">
    <property type="nucleotide sequence ID" value="NZ_JABBGA010000013.1"/>
</dbReference>
<reference evidence="1 2" key="1">
    <citation type="submission" date="2020-04" db="EMBL/GenBank/DDBJ databases">
        <title>Zoogloea sp. G-4-1-14 isolated from soil.</title>
        <authorList>
            <person name="Dahal R.H."/>
        </authorList>
    </citation>
    <scope>NUCLEOTIDE SEQUENCE [LARGE SCALE GENOMIC DNA]</scope>
    <source>
        <strain evidence="1 2">G-4-1-14</strain>
    </source>
</reference>
<accession>A0A848G7F1</accession>
<gene>
    <name evidence="1" type="ORF">HHL15_15535</name>
</gene>
<dbReference type="AlphaFoldDB" id="A0A848G7F1"/>
<name>A0A848G7F1_9RHOO</name>
<keyword evidence="2" id="KW-1185">Reference proteome</keyword>
<proteinExistence type="predicted"/>
<evidence type="ECO:0000313" key="1">
    <source>
        <dbReference type="EMBL" id="NML27164.1"/>
    </source>
</evidence>